<dbReference type="PANTHER" id="PTHR40078">
    <property type="entry name" value="INTEGRAL MEMBRANE PROTEIN-RELATED"/>
    <property type="match status" value="1"/>
</dbReference>
<reference evidence="3" key="1">
    <citation type="submission" date="2017-04" db="EMBL/GenBank/DDBJ databases">
        <title>Function of individual gut microbiota members based on whole genome sequencing of pure cultures obtained from chicken caecum.</title>
        <authorList>
            <person name="Medvecky M."/>
            <person name="Cejkova D."/>
            <person name="Polansky O."/>
            <person name="Karasova D."/>
            <person name="Kubasova T."/>
            <person name="Cizek A."/>
            <person name="Rychlik I."/>
        </authorList>
    </citation>
    <scope>NUCLEOTIDE SEQUENCE [LARGE SCALE GENOMIC DNA]</scope>
    <source>
        <strain evidence="3">An5</strain>
    </source>
</reference>
<organism evidence="2 3">
    <name type="scientific">[Collinsella] massiliensis</name>
    <dbReference type="NCBI Taxonomy" id="1232426"/>
    <lineage>
        <taxon>Bacteria</taxon>
        <taxon>Bacillati</taxon>
        <taxon>Actinomycetota</taxon>
        <taxon>Coriobacteriia</taxon>
        <taxon>Coriobacteriales</taxon>
        <taxon>Coriobacteriaceae</taxon>
        <taxon>Enorma</taxon>
    </lineage>
</organism>
<feature type="transmembrane region" description="Helical" evidence="1">
    <location>
        <begin position="100"/>
        <end position="119"/>
    </location>
</feature>
<comment type="caution">
    <text evidence="2">The sequence shown here is derived from an EMBL/GenBank/DDBJ whole genome shotgun (WGS) entry which is preliminary data.</text>
</comment>
<keyword evidence="3" id="KW-1185">Reference proteome</keyword>
<evidence type="ECO:0000313" key="2">
    <source>
        <dbReference type="EMBL" id="OUN87913.1"/>
    </source>
</evidence>
<dbReference type="Proteomes" id="UP000195781">
    <property type="component" value="Unassembled WGS sequence"/>
</dbReference>
<gene>
    <name evidence="2" type="ORF">B5G02_07025</name>
</gene>
<dbReference type="RefSeq" id="WP_094335719.1">
    <property type="nucleotide sequence ID" value="NZ_NFIE01000015.1"/>
</dbReference>
<sequence length="202" mass="20883">MAKALLGSAVMALGICLFVAVELGSDSIDVLLDGMSRTLGITLGQAQLIFTVATTIVAFIVNRSRVGVLSVVGGIMTSQLIDLFNIWILPMDLAAQGLALRVAALLAGQVCLSASYAMLQAVRNGMNVTDAIAQKLGSVLPGGYAVWRTVIDAACLVGGMLIGGVFGVGTVLFVLVNGSLVKFFARLLARVGFGAHTEAERA</sequence>
<keyword evidence="1" id="KW-0812">Transmembrane</keyword>
<keyword evidence="1" id="KW-0472">Membrane</keyword>
<dbReference type="Pfam" id="PF19700">
    <property type="entry name" value="DUF6198"/>
    <property type="match status" value="1"/>
</dbReference>
<name>A0A1Y3XQX2_9ACTN</name>
<evidence type="ECO:0000256" key="1">
    <source>
        <dbReference type="SAM" id="Phobius"/>
    </source>
</evidence>
<protein>
    <recommendedName>
        <fullName evidence="4">YitT family protein</fullName>
    </recommendedName>
</protein>
<proteinExistence type="predicted"/>
<feature type="transmembrane region" description="Helical" evidence="1">
    <location>
        <begin position="40"/>
        <end position="61"/>
    </location>
</feature>
<dbReference type="InterPro" id="IPR038750">
    <property type="entry name" value="YczE/YyaS-like"/>
</dbReference>
<dbReference type="EMBL" id="NFIE01000015">
    <property type="protein sequence ID" value="OUN87913.1"/>
    <property type="molecule type" value="Genomic_DNA"/>
</dbReference>
<dbReference type="OrthoDB" id="1902994at2"/>
<dbReference type="PANTHER" id="PTHR40078:SF1">
    <property type="entry name" value="INTEGRAL MEMBRANE PROTEIN"/>
    <property type="match status" value="1"/>
</dbReference>
<feature type="transmembrane region" description="Helical" evidence="1">
    <location>
        <begin position="153"/>
        <end position="176"/>
    </location>
</feature>
<evidence type="ECO:0000313" key="3">
    <source>
        <dbReference type="Proteomes" id="UP000195781"/>
    </source>
</evidence>
<feature type="transmembrane region" description="Helical" evidence="1">
    <location>
        <begin position="68"/>
        <end position="88"/>
    </location>
</feature>
<accession>A0A1Y3XQX2</accession>
<dbReference type="AlphaFoldDB" id="A0A1Y3XQX2"/>
<keyword evidence="1" id="KW-1133">Transmembrane helix</keyword>
<evidence type="ECO:0008006" key="4">
    <source>
        <dbReference type="Google" id="ProtNLM"/>
    </source>
</evidence>